<dbReference type="Pfam" id="PF06429">
    <property type="entry name" value="Flg_bbr_C"/>
    <property type="match status" value="1"/>
</dbReference>
<keyword evidence="11" id="KW-0282">Flagellum</keyword>
<proteinExistence type="inferred from homology"/>
<evidence type="ECO:0000256" key="3">
    <source>
        <dbReference type="ARBA" id="ARBA00009677"/>
    </source>
</evidence>
<keyword evidence="5 7" id="KW-0964">Secreted</keyword>
<protein>
    <recommendedName>
        <fullName evidence="4 7">Flagellar hook-associated protein 1</fullName>
        <shortName evidence="7">HAP1</shortName>
    </recommendedName>
</protein>
<dbReference type="GO" id="GO:0005198">
    <property type="term" value="F:structural molecule activity"/>
    <property type="evidence" value="ECO:0007669"/>
    <property type="project" value="UniProtKB-UniRule"/>
</dbReference>
<feature type="domain" description="Flagellar basal-body/hook protein C-terminal" evidence="9">
    <location>
        <begin position="404"/>
        <end position="443"/>
    </location>
</feature>
<dbReference type="GO" id="GO:0044780">
    <property type="term" value="P:bacterial-type flagellum assembly"/>
    <property type="evidence" value="ECO:0007669"/>
    <property type="project" value="InterPro"/>
</dbReference>
<evidence type="ECO:0000313" key="12">
    <source>
        <dbReference type="Proteomes" id="UP000606935"/>
    </source>
</evidence>
<evidence type="ECO:0000259" key="10">
    <source>
        <dbReference type="Pfam" id="PF22638"/>
    </source>
</evidence>
<dbReference type="GO" id="GO:0005576">
    <property type="term" value="C:extracellular region"/>
    <property type="evidence" value="ECO:0007669"/>
    <property type="project" value="UniProtKB-SubCell"/>
</dbReference>
<keyword evidence="12" id="KW-1185">Reference proteome</keyword>
<evidence type="ECO:0000256" key="2">
    <source>
        <dbReference type="ARBA" id="ARBA00004613"/>
    </source>
</evidence>
<accession>A0A918DK14</accession>
<comment type="caution">
    <text evidence="11">The sequence shown here is derived from an EMBL/GenBank/DDBJ whole genome shotgun (WGS) entry which is preliminary data.</text>
</comment>
<dbReference type="InterPro" id="IPR010930">
    <property type="entry name" value="Flg_bb/hook_C_dom"/>
</dbReference>
<gene>
    <name evidence="7 11" type="primary">flgK</name>
    <name evidence="11" type="ORF">GCM10010982_20230</name>
</gene>
<reference evidence="11" key="2">
    <citation type="submission" date="2020-09" db="EMBL/GenBank/DDBJ databases">
        <authorList>
            <person name="Sun Q."/>
            <person name="Zhou Y."/>
        </authorList>
    </citation>
    <scope>NUCLEOTIDE SEQUENCE</scope>
    <source>
        <strain evidence="11">CGMCC 1.7086</strain>
    </source>
</reference>
<dbReference type="RefSeq" id="WP_188694243.1">
    <property type="nucleotide sequence ID" value="NZ_BMLS01000003.1"/>
</dbReference>
<dbReference type="EMBL" id="BMLS01000003">
    <property type="protein sequence ID" value="GGO69333.1"/>
    <property type="molecule type" value="Genomic_DNA"/>
</dbReference>
<reference evidence="11" key="1">
    <citation type="journal article" date="2014" name="Int. J. Syst. Evol. Microbiol.">
        <title>Complete genome sequence of Corynebacterium casei LMG S-19264T (=DSM 44701T), isolated from a smear-ripened cheese.</title>
        <authorList>
            <consortium name="US DOE Joint Genome Institute (JGI-PGF)"/>
            <person name="Walter F."/>
            <person name="Albersmeier A."/>
            <person name="Kalinowski J."/>
            <person name="Ruckert C."/>
        </authorList>
    </citation>
    <scope>NUCLEOTIDE SEQUENCE</scope>
    <source>
        <strain evidence="11">CGMCC 1.7086</strain>
    </source>
</reference>
<dbReference type="Pfam" id="PF22638">
    <property type="entry name" value="FlgK_D1"/>
    <property type="match status" value="1"/>
</dbReference>
<evidence type="ECO:0000256" key="6">
    <source>
        <dbReference type="ARBA" id="ARBA00023143"/>
    </source>
</evidence>
<dbReference type="PRINTS" id="PR01005">
    <property type="entry name" value="FLGHOOKAP1"/>
</dbReference>
<dbReference type="NCBIfam" id="TIGR02492">
    <property type="entry name" value="flgK_ends"/>
    <property type="match status" value="1"/>
</dbReference>
<dbReference type="GO" id="GO:0009424">
    <property type="term" value="C:bacterial-type flagellum hook"/>
    <property type="evidence" value="ECO:0007669"/>
    <property type="project" value="UniProtKB-UniRule"/>
</dbReference>
<keyword evidence="6 7" id="KW-0975">Bacterial flagellum</keyword>
<organism evidence="11 12">
    <name type="scientific">Bowmanella pacifica</name>
    <dbReference type="NCBI Taxonomy" id="502051"/>
    <lineage>
        <taxon>Bacteria</taxon>
        <taxon>Pseudomonadati</taxon>
        <taxon>Pseudomonadota</taxon>
        <taxon>Gammaproteobacteria</taxon>
        <taxon>Alteromonadales</taxon>
        <taxon>Alteromonadaceae</taxon>
        <taxon>Bowmanella</taxon>
    </lineage>
</organism>
<dbReference type="Proteomes" id="UP000606935">
    <property type="component" value="Unassembled WGS sequence"/>
</dbReference>
<name>A0A918DK14_9ALTE</name>
<comment type="similarity">
    <text evidence="3 7">Belongs to the flagella basal body rod proteins family.</text>
</comment>
<keyword evidence="8" id="KW-0175">Coiled coil</keyword>
<comment type="subcellular location">
    <subcellularLocation>
        <location evidence="1 7">Bacterial flagellum</location>
    </subcellularLocation>
    <subcellularLocation>
        <location evidence="2 7">Secreted</location>
    </subcellularLocation>
</comment>
<evidence type="ECO:0000256" key="8">
    <source>
        <dbReference type="SAM" id="Coils"/>
    </source>
</evidence>
<keyword evidence="11" id="KW-0969">Cilium</keyword>
<dbReference type="InterPro" id="IPR002371">
    <property type="entry name" value="FlgK"/>
</dbReference>
<evidence type="ECO:0000313" key="11">
    <source>
        <dbReference type="EMBL" id="GGO69333.1"/>
    </source>
</evidence>
<evidence type="ECO:0000259" key="9">
    <source>
        <dbReference type="Pfam" id="PF06429"/>
    </source>
</evidence>
<sequence length="444" mass="46631">MSLLSNALSGLNAANIGLIVAGQNVANEAVPGYSRQGANYATATGAFNGVKVVSVERIVDGFLNDDIWRTQADLGHYQGLQSYVSYLEEVMGTDSLNFNDAIADISAALNAAMTTPESSAYRQQVLSSAEALVQDLAQLNGAMQGQVEKLGKEMQDLSNNASAMLAQIAEFNHKIAQAKANGDATAQLEDARESMLTELSGIIGVSTHLREDGKLDISTLSGAPLVVGSQFAELTVNGTQITASLGQQSFVLTDKVGGRLGGLIAADVQVLKPTATEMNQLISQLADDVNAALAQGFDLNGQPGAPLFTYNPADPMGTLRLDPAITQDKLAFTGGEFDAGGNWVPAGGPGDNSNIAKLVDAFGGQGEGYTKLIGDLAITSRQIKSSTDTAQKLNDNARFARDSVSGVNLDEEAANIMHFQQLYQANAKVVATADQLFKTLMTMF</sequence>
<dbReference type="InterPro" id="IPR053927">
    <property type="entry name" value="FlgK_helical"/>
</dbReference>
<dbReference type="PANTHER" id="PTHR30033">
    <property type="entry name" value="FLAGELLAR HOOK-ASSOCIATED PROTEIN 1"/>
    <property type="match status" value="1"/>
</dbReference>
<evidence type="ECO:0000256" key="4">
    <source>
        <dbReference type="ARBA" id="ARBA00016244"/>
    </source>
</evidence>
<evidence type="ECO:0000256" key="7">
    <source>
        <dbReference type="RuleBase" id="RU362065"/>
    </source>
</evidence>
<dbReference type="PANTHER" id="PTHR30033:SF1">
    <property type="entry name" value="FLAGELLAR HOOK-ASSOCIATED PROTEIN 1"/>
    <property type="match status" value="1"/>
</dbReference>
<keyword evidence="11" id="KW-0966">Cell projection</keyword>
<feature type="coiled-coil region" evidence="8">
    <location>
        <begin position="140"/>
        <end position="181"/>
    </location>
</feature>
<dbReference type="AlphaFoldDB" id="A0A918DK14"/>
<feature type="domain" description="Flagellar hook-associated protein FlgK helical" evidence="10">
    <location>
        <begin position="85"/>
        <end position="308"/>
    </location>
</feature>
<evidence type="ECO:0000256" key="1">
    <source>
        <dbReference type="ARBA" id="ARBA00004365"/>
    </source>
</evidence>
<dbReference type="SUPFAM" id="SSF64518">
    <property type="entry name" value="Phase 1 flagellin"/>
    <property type="match status" value="1"/>
</dbReference>
<evidence type="ECO:0000256" key="5">
    <source>
        <dbReference type="ARBA" id="ARBA00022525"/>
    </source>
</evidence>